<evidence type="ECO:0000313" key="13">
    <source>
        <dbReference type="EMBL" id="CAJ0571849.1"/>
    </source>
</evidence>
<dbReference type="PROSITE" id="PS51042">
    <property type="entry name" value="CUT"/>
    <property type="match status" value="1"/>
</dbReference>
<dbReference type="PANTHER" id="PTHR14057">
    <property type="entry name" value="TRANSCRIPTION FACTOR ONECUT"/>
    <property type="match status" value="1"/>
</dbReference>
<feature type="compositionally biased region" description="Basic and acidic residues" evidence="10">
    <location>
        <begin position="712"/>
        <end position="724"/>
    </location>
</feature>
<dbReference type="GO" id="GO:0000978">
    <property type="term" value="F:RNA polymerase II cis-regulatory region sequence-specific DNA binding"/>
    <property type="evidence" value="ECO:0007669"/>
    <property type="project" value="TreeGrafter"/>
</dbReference>
<feature type="compositionally biased region" description="Low complexity" evidence="10">
    <location>
        <begin position="555"/>
        <end position="569"/>
    </location>
</feature>
<dbReference type="Proteomes" id="UP001177023">
    <property type="component" value="Unassembled WGS sequence"/>
</dbReference>
<dbReference type="InterPro" id="IPR009057">
    <property type="entry name" value="Homeodomain-like_sf"/>
</dbReference>
<gene>
    <name evidence="13" type="ORF">MSPICULIGERA_LOCUS10247</name>
</gene>
<dbReference type="SMART" id="SM01109">
    <property type="entry name" value="CUT"/>
    <property type="match status" value="1"/>
</dbReference>
<feature type="compositionally biased region" description="Pro residues" evidence="10">
    <location>
        <begin position="691"/>
        <end position="702"/>
    </location>
</feature>
<keyword evidence="14" id="KW-1185">Reference proteome</keyword>
<evidence type="ECO:0000256" key="2">
    <source>
        <dbReference type="ARBA" id="ARBA00008190"/>
    </source>
</evidence>
<evidence type="ECO:0000313" key="14">
    <source>
        <dbReference type="Proteomes" id="UP001177023"/>
    </source>
</evidence>
<name>A0AA36CP33_9BILA</name>
<comment type="similarity">
    <text evidence="2">Belongs to the CUT homeobox family.</text>
</comment>
<sequence>MEPAVTSQGSTNNGFRVEKGRRNANEYLNIDPSSAFISGSSGIDDGFPDNFLETISPQQVIPSFLQATAPLPAMLHGDTATSSPQLAPLAPMTIGTDQSFRDGPAGLLSPLHMDGRRHSVGANEYSRGVYIKVRHQPPQHRNRMYPVYGQNPYPTSCAAQYGLAHHEHGHYFGQQPPEYPPCTAPYYRQPHVIDRKPKIEEEADIEPSHHLMLPSNQVIGHNQADLDRANAATPPALSTAELASNMISSIIGDPHLQGGDSPVHHYTSVPSGSMVLSRLTAMKTVNPFPLNVVDAHHDDDGLEGPHTNGDHVINGESTVYKPAYNKGKRTYSTKDANDPLNAEIDDDIYIDTKELCKRIAYELKQHSIPQAIFAERILCRSQGTLSDLLRNPKPWNKLKSGRETFRRMFNWVRQGLEDRLAILDMVKDGENGAAKMGMSPPTPAQNVRHHTRARNSGLGDGEPSNKRPRLVFTDIQKRTLQAIFRETQRPSREMQQTIAEHLRLDLSTVANFFMNARRRSRIGPGNDEPAPYQQVRPITPPPDSPPRVPPAATIPNRNRNSRPSASSAALIEQTVNGVADGTYPCSSRKLDEELAASSLQHMHQMGAVGYKSSEKSSEQLNGGPSSEEGRVIVDGEVDGSGVGQRLFLINRYQADAEEPGAQPDHDVQPPLVTYTVPDTPGDDSTATPASAPAPPSAPPVTPEPTATSVADVKTEAESAKSGDD</sequence>
<evidence type="ECO:0000256" key="9">
    <source>
        <dbReference type="RuleBase" id="RU000682"/>
    </source>
</evidence>
<proteinExistence type="inferred from homology"/>
<organism evidence="13 14">
    <name type="scientific">Mesorhabditis spiculigera</name>
    <dbReference type="NCBI Taxonomy" id="96644"/>
    <lineage>
        <taxon>Eukaryota</taxon>
        <taxon>Metazoa</taxon>
        <taxon>Ecdysozoa</taxon>
        <taxon>Nematoda</taxon>
        <taxon>Chromadorea</taxon>
        <taxon>Rhabditida</taxon>
        <taxon>Rhabditina</taxon>
        <taxon>Rhabditomorpha</taxon>
        <taxon>Rhabditoidea</taxon>
        <taxon>Rhabditidae</taxon>
        <taxon>Mesorhabditinae</taxon>
        <taxon>Mesorhabditis</taxon>
    </lineage>
</organism>
<dbReference type="GO" id="GO:0000981">
    <property type="term" value="F:DNA-binding transcription factor activity, RNA polymerase II-specific"/>
    <property type="evidence" value="ECO:0007669"/>
    <property type="project" value="TreeGrafter"/>
</dbReference>
<evidence type="ECO:0000256" key="5">
    <source>
        <dbReference type="ARBA" id="ARBA00023155"/>
    </source>
</evidence>
<dbReference type="Gene3D" id="1.10.260.40">
    <property type="entry name" value="lambda repressor-like DNA-binding domains"/>
    <property type="match status" value="1"/>
</dbReference>
<dbReference type="PANTHER" id="PTHR14057:SF47">
    <property type="entry name" value="HOMEOBOX PROTEIN ONECUT"/>
    <property type="match status" value="1"/>
</dbReference>
<feature type="region of interest" description="Disordered" evidence="10">
    <location>
        <begin position="434"/>
        <end position="469"/>
    </location>
</feature>
<evidence type="ECO:0008006" key="15">
    <source>
        <dbReference type="Google" id="ProtNLM"/>
    </source>
</evidence>
<dbReference type="AlphaFoldDB" id="A0AA36CP33"/>
<keyword evidence="5 8" id="KW-0371">Homeobox</keyword>
<feature type="non-terminal residue" evidence="13">
    <location>
        <position position="724"/>
    </location>
</feature>
<feature type="DNA-binding region" description="Homeobox" evidence="8">
    <location>
        <begin position="465"/>
        <end position="524"/>
    </location>
</feature>
<dbReference type="CDD" id="cd00086">
    <property type="entry name" value="homeodomain"/>
    <property type="match status" value="1"/>
</dbReference>
<evidence type="ECO:0000259" key="12">
    <source>
        <dbReference type="PROSITE" id="PS51042"/>
    </source>
</evidence>
<protein>
    <recommendedName>
        <fullName evidence="15">One cut domain family member</fullName>
    </recommendedName>
</protein>
<evidence type="ECO:0000256" key="1">
    <source>
        <dbReference type="ARBA" id="ARBA00004123"/>
    </source>
</evidence>
<evidence type="ECO:0000256" key="3">
    <source>
        <dbReference type="ARBA" id="ARBA00023015"/>
    </source>
</evidence>
<feature type="region of interest" description="Disordered" evidence="10">
    <location>
        <begin position="654"/>
        <end position="724"/>
    </location>
</feature>
<keyword evidence="3" id="KW-0805">Transcription regulation</keyword>
<reference evidence="13" key="1">
    <citation type="submission" date="2023-06" db="EMBL/GenBank/DDBJ databases">
        <authorList>
            <person name="Delattre M."/>
        </authorList>
    </citation>
    <scope>NUCLEOTIDE SEQUENCE</scope>
    <source>
        <strain evidence="13">AF72</strain>
    </source>
</reference>
<keyword evidence="6" id="KW-0804">Transcription</keyword>
<feature type="region of interest" description="Disordered" evidence="10">
    <location>
        <begin position="608"/>
        <end position="631"/>
    </location>
</feature>
<evidence type="ECO:0000256" key="4">
    <source>
        <dbReference type="ARBA" id="ARBA00023125"/>
    </source>
</evidence>
<dbReference type="GO" id="GO:0005634">
    <property type="term" value="C:nucleus"/>
    <property type="evidence" value="ECO:0007669"/>
    <property type="project" value="UniProtKB-SubCell"/>
</dbReference>
<dbReference type="Pfam" id="PF00046">
    <property type="entry name" value="Homeodomain"/>
    <property type="match status" value="1"/>
</dbReference>
<dbReference type="InterPro" id="IPR010982">
    <property type="entry name" value="Lambda_DNA-bd_dom_sf"/>
</dbReference>
<dbReference type="EMBL" id="CATQJA010002584">
    <property type="protein sequence ID" value="CAJ0571849.1"/>
    <property type="molecule type" value="Genomic_DNA"/>
</dbReference>
<evidence type="ECO:0000256" key="6">
    <source>
        <dbReference type="ARBA" id="ARBA00023163"/>
    </source>
</evidence>
<evidence type="ECO:0000256" key="8">
    <source>
        <dbReference type="PROSITE-ProRule" id="PRU00108"/>
    </source>
</evidence>
<dbReference type="PROSITE" id="PS50071">
    <property type="entry name" value="HOMEOBOX_2"/>
    <property type="match status" value="1"/>
</dbReference>
<dbReference type="Gene3D" id="1.10.10.60">
    <property type="entry name" value="Homeodomain-like"/>
    <property type="match status" value="1"/>
</dbReference>
<feature type="region of interest" description="Disordered" evidence="10">
    <location>
        <begin position="519"/>
        <end position="569"/>
    </location>
</feature>
<dbReference type="SUPFAM" id="SSF46689">
    <property type="entry name" value="Homeodomain-like"/>
    <property type="match status" value="1"/>
</dbReference>
<dbReference type="InterPro" id="IPR003350">
    <property type="entry name" value="CUT_dom"/>
</dbReference>
<feature type="compositionally biased region" description="Pro residues" evidence="10">
    <location>
        <begin position="538"/>
        <end position="549"/>
    </location>
</feature>
<dbReference type="FunFam" id="1.10.10.60:FF:000054">
    <property type="entry name" value="One cut domain family member"/>
    <property type="match status" value="1"/>
</dbReference>
<dbReference type="InterPro" id="IPR051649">
    <property type="entry name" value="CUT_Homeobox"/>
</dbReference>
<evidence type="ECO:0000259" key="11">
    <source>
        <dbReference type="PROSITE" id="PS50071"/>
    </source>
</evidence>
<keyword evidence="7 8" id="KW-0539">Nucleus</keyword>
<dbReference type="InterPro" id="IPR001356">
    <property type="entry name" value="HD"/>
</dbReference>
<feature type="domain" description="CUT" evidence="12">
    <location>
        <begin position="341"/>
        <end position="427"/>
    </location>
</feature>
<dbReference type="Pfam" id="PF02376">
    <property type="entry name" value="CUT"/>
    <property type="match status" value="1"/>
</dbReference>
<comment type="subcellular location">
    <subcellularLocation>
        <location evidence="1 8 9">Nucleus</location>
    </subcellularLocation>
</comment>
<evidence type="ECO:0000256" key="10">
    <source>
        <dbReference type="SAM" id="MobiDB-lite"/>
    </source>
</evidence>
<dbReference type="SMART" id="SM00389">
    <property type="entry name" value="HOX"/>
    <property type="match status" value="1"/>
</dbReference>
<keyword evidence="4 8" id="KW-0238">DNA-binding</keyword>
<feature type="domain" description="Homeobox" evidence="11">
    <location>
        <begin position="463"/>
        <end position="523"/>
    </location>
</feature>
<evidence type="ECO:0000256" key="7">
    <source>
        <dbReference type="ARBA" id="ARBA00023242"/>
    </source>
</evidence>
<comment type="caution">
    <text evidence="13">The sequence shown here is derived from an EMBL/GenBank/DDBJ whole genome shotgun (WGS) entry which is preliminary data.</text>
</comment>
<dbReference type="SUPFAM" id="SSF47413">
    <property type="entry name" value="lambda repressor-like DNA-binding domains"/>
    <property type="match status" value="1"/>
</dbReference>
<dbReference type="FunFam" id="1.10.260.40:FF:000005">
    <property type="entry name" value="One cut domain family member"/>
    <property type="match status" value="1"/>
</dbReference>
<accession>A0AA36CP33</accession>